<evidence type="ECO:0000313" key="3">
    <source>
        <dbReference type="Proteomes" id="UP001327560"/>
    </source>
</evidence>
<gene>
    <name evidence="2" type="ORF">Cni_G07935</name>
</gene>
<evidence type="ECO:0000313" key="2">
    <source>
        <dbReference type="EMBL" id="WOK99223.1"/>
    </source>
</evidence>
<accession>A0AAQ3K174</accession>
<evidence type="ECO:0000256" key="1">
    <source>
        <dbReference type="SAM" id="MobiDB-lite"/>
    </source>
</evidence>
<name>A0AAQ3K174_9LILI</name>
<feature type="compositionally biased region" description="Basic residues" evidence="1">
    <location>
        <begin position="12"/>
        <end position="22"/>
    </location>
</feature>
<organism evidence="2 3">
    <name type="scientific">Canna indica</name>
    <name type="common">Indian-shot</name>
    <dbReference type="NCBI Taxonomy" id="4628"/>
    <lineage>
        <taxon>Eukaryota</taxon>
        <taxon>Viridiplantae</taxon>
        <taxon>Streptophyta</taxon>
        <taxon>Embryophyta</taxon>
        <taxon>Tracheophyta</taxon>
        <taxon>Spermatophyta</taxon>
        <taxon>Magnoliopsida</taxon>
        <taxon>Liliopsida</taxon>
        <taxon>Zingiberales</taxon>
        <taxon>Cannaceae</taxon>
        <taxon>Canna</taxon>
    </lineage>
</organism>
<keyword evidence="3" id="KW-1185">Reference proteome</keyword>
<dbReference type="Proteomes" id="UP001327560">
    <property type="component" value="Chromosome 2"/>
</dbReference>
<proteinExistence type="predicted"/>
<reference evidence="2 3" key="1">
    <citation type="submission" date="2023-10" db="EMBL/GenBank/DDBJ databases">
        <title>Chromosome-scale genome assembly provides insights into flower coloration mechanisms of Canna indica.</title>
        <authorList>
            <person name="Li C."/>
        </authorList>
    </citation>
    <scope>NUCLEOTIDE SEQUENCE [LARGE SCALE GENOMIC DNA]</scope>
    <source>
        <tissue evidence="2">Flower</tissue>
    </source>
</reference>
<dbReference type="EMBL" id="CP136891">
    <property type="protein sequence ID" value="WOK99223.1"/>
    <property type="molecule type" value="Genomic_DNA"/>
</dbReference>
<protein>
    <submittedName>
        <fullName evidence="2">Uncharacterized protein</fullName>
    </submittedName>
</protein>
<sequence length="80" mass="8813">MVARVVPPLQQRQKHKSLRQPGKKGAPGSTLSGGYMMEDWWGRMIPGFPAAGADDEGFDGANEVAQERIEHMPSAHRENL</sequence>
<dbReference type="AlphaFoldDB" id="A0AAQ3K174"/>
<feature type="region of interest" description="Disordered" evidence="1">
    <location>
        <begin position="1"/>
        <end position="32"/>
    </location>
</feature>